<reference evidence="1" key="1">
    <citation type="journal article" date="2023" name="G3 (Bethesda)">
        <title>Whole genome assemblies of Zophobas morio and Tenebrio molitor.</title>
        <authorList>
            <person name="Kaur S."/>
            <person name="Stinson S.A."/>
            <person name="diCenzo G.C."/>
        </authorList>
    </citation>
    <scope>NUCLEOTIDE SEQUENCE</scope>
    <source>
        <strain evidence="1">QUZm001</strain>
    </source>
</reference>
<proteinExistence type="predicted"/>
<dbReference type="AlphaFoldDB" id="A0AA38HYL3"/>
<sequence length="150" mass="16975">MVPSSPFNPHRSSFPHFSLNWLSISRRRPWSAPDTIQFEPINTQQTIAAEVLLPREGPSGKRPRRSLAQPWYTPSDCALRYTSSQDARLSKALVASGQCVSIIVIISGKKVSVLRFFSFASVFRTTRRAPAISHWDFFCFAQQSKFVVDD</sequence>
<protein>
    <submittedName>
        <fullName evidence="1">Uncharacterized protein</fullName>
    </submittedName>
</protein>
<comment type="caution">
    <text evidence="1">The sequence shown here is derived from an EMBL/GenBank/DDBJ whole genome shotgun (WGS) entry which is preliminary data.</text>
</comment>
<dbReference type="EMBL" id="JALNTZ010000007">
    <property type="protein sequence ID" value="KAJ3646690.1"/>
    <property type="molecule type" value="Genomic_DNA"/>
</dbReference>
<gene>
    <name evidence="1" type="ORF">Zmor_024266</name>
</gene>
<dbReference type="Proteomes" id="UP001168821">
    <property type="component" value="Unassembled WGS sequence"/>
</dbReference>
<accession>A0AA38HYL3</accession>
<organism evidence="1 2">
    <name type="scientific">Zophobas morio</name>
    <dbReference type="NCBI Taxonomy" id="2755281"/>
    <lineage>
        <taxon>Eukaryota</taxon>
        <taxon>Metazoa</taxon>
        <taxon>Ecdysozoa</taxon>
        <taxon>Arthropoda</taxon>
        <taxon>Hexapoda</taxon>
        <taxon>Insecta</taxon>
        <taxon>Pterygota</taxon>
        <taxon>Neoptera</taxon>
        <taxon>Endopterygota</taxon>
        <taxon>Coleoptera</taxon>
        <taxon>Polyphaga</taxon>
        <taxon>Cucujiformia</taxon>
        <taxon>Tenebrionidae</taxon>
        <taxon>Zophobas</taxon>
    </lineage>
</organism>
<evidence type="ECO:0000313" key="2">
    <source>
        <dbReference type="Proteomes" id="UP001168821"/>
    </source>
</evidence>
<name>A0AA38HYL3_9CUCU</name>
<keyword evidence="2" id="KW-1185">Reference proteome</keyword>
<evidence type="ECO:0000313" key="1">
    <source>
        <dbReference type="EMBL" id="KAJ3646690.1"/>
    </source>
</evidence>